<evidence type="ECO:0000256" key="1">
    <source>
        <dbReference type="SAM" id="MobiDB-lite"/>
    </source>
</evidence>
<dbReference type="SUPFAM" id="SSF82109">
    <property type="entry name" value="MIR domain"/>
    <property type="match status" value="1"/>
</dbReference>
<dbReference type="InterPro" id="IPR055325">
    <property type="entry name" value="CF161"/>
</dbReference>
<sequence length="310" mass="34010">MNFTPQQLTGGPRYNARTRVGNWSEDLELEEIKLKDYLKKKESGSLIVTAKQQQLEASLAPAELSASPDGMLHFGHRVMIANHQSKAFLNANAFDPVPKSHDAWILTTGPNGAPSVRNVFELERADPHDGFDDDVIHYGQNLRCKLHPFSKIDRPAYMHSELVTALAAAKFSRHQEVTVLAAPTGETLWQILFPDTANRFEMEGEPVPAGSPVVLRHVQTGSFLASDEIPYNNLFGQEFEVHCFAYYSLSKTQNLTSEKKGQITGDYALRKHGLPNIWSVVTETHGVGGDEGTSSAGGSLGGTQLPEGGR</sequence>
<dbReference type="Pfam" id="PF24569">
    <property type="entry name" value="CFAP161"/>
    <property type="match status" value="1"/>
</dbReference>
<proteinExistence type="predicted"/>
<dbReference type="PANTHER" id="PTHR24274">
    <property type="entry name" value="CILIA- AND FLAGELLA-ASSOCIATED PROTEIN 161"/>
    <property type="match status" value="1"/>
</dbReference>
<protein>
    <submittedName>
        <fullName evidence="2">Uncharacterized protein</fullName>
    </submittedName>
</protein>
<evidence type="ECO:0000313" key="2">
    <source>
        <dbReference type="EMBL" id="CAD9192014.1"/>
    </source>
</evidence>
<reference evidence="2" key="1">
    <citation type="submission" date="2021-01" db="EMBL/GenBank/DDBJ databases">
        <authorList>
            <person name="Corre E."/>
            <person name="Pelletier E."/>
            <person name="Niang G."/>
            <person name="Scheremetjew M."/>
            <person name="Finn R."/>
            <person name="Kale V."/>
            <person name="Holt S."/>
            <person name="Cochrane G."/>
            <person name="Meng A."/>
            <person name="Brown T."/>
            <person name="Cohen L."/>
        </authorList>
    </citation>
    <scope>NUCLEOTIDE SEQUENCE</scope>
    <source>
        <strain evidence="2">OF101</strain>
    </source>
</reference>
<dbReference type="Gene3D" id="2.80.10.50">
    <property type="match status" value="1"/>
</dbReference>
<feature type="region of interest" description="Disordered" evidence="1">
    <location>
        <begin position="285"/>
        <end position="310"/>
    </location>
</feature>
<dbReference type="GO" id="GO:0031514">
    <property type="term" value="C:motile cilium"/>
    <property type="evidence" value="ECO:0007669"/>
    <property type="project" value="TreeGrafter"/>
</dbReference>
<accession>A0A7S1WX31</accession>
<name>A0A7S1WX31_ALECA</name>
<dbReference type="PANTHER" id="PTHR24274:SF1">
    <property type="entry name" value="CILIA- AND FLAGELLA-ASSOCIATED PROTEIN 161"/>
    <property type="match status" value="1"/>
</dbReference>
<dbReference type="GO" id="GO:0060271">
    <property type="term" value="P:cilium assembly"/>
    <property type="evidence" value="ECO:0007669"/>
    <property type="project" value="TreeGrafter"/>
</dbReference>
<dbReference type="EMBL" id="HBGE01115259">
    <property type="protein sequence ID" value="CAD9192014.1"/>
    <property type="molecule type" value="Transcribed_RNA"/>
</dbReference>
<gene>
    <name evidence="2" type="ORF">ACAT0790_LOCUS68789</name>
</gene>
<dbReference type="AlphaFoldDB" id="A0A7S1WX31"/>
<dbReference type="InterPro" id="IPR036300">
    <property type="entry name" value="MIR_dom_sf"/>
</dbReference>
<organism evidence="2">
    <name type="scientific">Alexandrium catenella</name>
    <name type="common">Red tide dinoflagellate</name>
    <name type="synonym">Gonyaulax catenella</name>
    <dbReference type="NCBI Taxonomy" id="2925"/>
    <lineage>
        <taxon>Eukaryota</taxon>
        <taxon>Sar</taxon>
        <taxon>Alveolata</taxon>
        <taxon>Dinophyceae</taxon>
        <taxon>Gonyaulacales</taxon>
        <taxon>Pyrocystaceae</taxon>
        <taxon>Alexandrium</taxon>
    </lineage>
</organism>